<gene>
    <name evidence="3" type="ORF">E4U56_000011</name>
</gene>
<evidence type="ECO:0000313" key="3">
    <source>
        <dbReference type="EMBL" id="KAG5978576.1"/>
    </source>
</evidence>
<reference evidence="3" key="1">
    <citation type="journal article" date="2020" name="bioRxiv">
        <title>Whole genome comparisons of ergot fungi reveals the divergence and evolution of species within the genus Claviceps are the result of varying mechanisms driving genome evolution and host range expansion.</title>
        <authorList>
            <person name="Wyka S.A."/>
            <person name="Mondo S.J."/>
            <person name="Liu M."/>
            <person name="Dettman J."/>
            <person name="Nalam V."/>
            <person name="Broders K.D."/>
        </authorList>
    </citation>
    <scope>NUCLEOTIDE SEQUENCE</scope>
    <source>
        <strain evidence="3">CCC 1102</strain>
    </source>
</reference>
<accession>A0A9P7SVD1</accession>
<feature type="domain" description="DUF4097" evidence="2">
    <location>
        <begin position="93"/>
        <end position="348"/>
    </location>
</feature>
<dbReference type="AlphaFoldDB" id="A0A9P7SVD1"/>
<proteinExistence type="predicted"/>
<name>A0A9P7SVD1_9HYPO</name>
<dbReference type="Pfam" id="PF13349">
    <property type="entry name" value="DUF4097"/>
    <property type="match status" value="1"/>
</dbReference>
<feature type="region of interest" description="Disordered" evidence="1">
    <location>
        <begin position="1"/>
        <end position="21"/>
    </location>
</feature>
<evidence type="ECO:0000313" key="4">
    <source>
        <dbReference type="Proteomes" id="UP000784919"/>
    </source>
</evidence>
<sequence length="435" mass="47112">MGDEHYIGFDENPSGPGPRPPRYMSKLDVPDIIFDSEHTLSIEQRLTSDGRLGGRTVQVSGRLEIRSSDEYSNTGHIEIECGSEDATLTAATRVKKSDQQDIFISTPSTVHWWERRGPEPFVTIHVIVYVPIGGNIKALALTVDSLNVSIAEGLNLNAAESMTITTTSGIVNAPSLKSNARGQIPHYLKSRHIVVQTVSGNVEGWLPLHHLLKVKSMSGNLSIDVGLDSVYPNSDTCAKLMVESISGKVVVREPYVFYAQVNKQWKMSEGKNIPPSRDYVVTIVTASGDIDAQVAVTSRASIHSASGNLRLEVVVVPGDGRECSLMTDIKSGSTEVFVIKSHYGANGANGLQSRHQSMSGRIRVNYPDDWTGKFDAATVCGTILVNGKNMKIMRASHGVPKTLEGVRGDGPTYTSAVGMNSTAGDVVFRLLPRRP</sequence>
<organism evidence="3 4">
    <name type="scientific">Claviceps arundinis</name>
    <dbReference type="NCBI Taxonomy" id="1623583"/>
    <lineage>
        <taxon>Eukaryota</taxon>
        <taxon>Fungi</taxon>
        <taxon>Dikarya</taxon>
        <taxon>Ascomycota</taxon>
        <taxon>Pezizomycotina</taxon>
        <taxon>Sordariomycetes</taxon>
        <taxon>Hypocreomycetidae</taxon>
        <taxon>Hypocreales</taxon>
        <taxon>Clavicipitaceae</taxon>
        <taxon>Claviceps</taxon>
    </lineage>
</organism>
<evidence type="ECO:0000259" key="2">
    <source>
        <dbReference type="Pfam" id="PF13349"/>
    </source>
</evidence>
<comment type="caution">
    <text evidence="3">The sequence shown here is derived from an EMBL/GenBank/DDBJ whole genome shotgun (WGS) entry which is preliminary data.</text>
</comment>
<dbReference type="Proteomes" id="UP000784919">
    <property type="component" value="Unassembled WGS sequence"/>
</dbReference>
<dbReference type="EMBL" id="SRPS01000001">
    <property type="protein sequence ID" value="KAG5978576.1"/>
    <property type="molecule type" value="Genomic_DNA"/>
</dbReference>
<protein>
    <recommendedName>
        <fullName evidence="2">DUF4097 domain-containing protein</fullName>
    </recommendedName>
</protein>
<dbReference type="OrthoDB" id="3539644at2759"/>
<dbReference type="InterPro" id="IPR025164">
    <property type="entry name" value="Toastrack_DUF4097"/>
</dbReference>
<evidence type="ECO:0000256" key="1">
    <source>
        <dbReference type="SAM" id="MobiDB-lite"/>
    </source>
</evidence>